<sequence length="55" mass="6386">MGQKDILMECALYIRSHAKERAKMTLEVFGPMAAECGKVKCRMEFDDLAERYLKE</sequence>
<dbReference type="AlphaFoldDB" id="A0A174HLD2"/>
<gene>
    <name evidence="1" type="ORF">ERS852407_03770</name>
</gene>
<dbReference type="RefSeq" id="WP_242867947.1">
    <property type="nucleotide sequence ID" value="NZ_CABIXC010000011.1"/>
</dbReference>
<accession>A0A174HLD2</accession>
<evidence type="ECO:0000313" key="2">
    <source>
        <dbReference type="Proteomes" id="UP000095651"/>
    </source>
</evidence>
<dbReference type="Proteomes" id="UP000095651">
    <property type="component" value="Unassembled WGS sequence"/>
</dbReference>
<reference evidence="1 2" key="1">
    <citation type="submission" date="2015-09" db="EMBL/GenBank/DDBJ databases">
        <authorList>
            <consortium name="Pathogen Informatics"/>
        </authorList>
    </citation>
    <scope>NUCLEOTIDE SEQUENCE [LARGE SCALE GENOMIC DNA]</scope>
    <source>
        <strain evidence="1 2">2789STDY5608850</strain>
    </source>
</reference>
<name>A0A174HLD2_9FIRM</name>
<protein>
    <submittedName>
        <fullName evidence="1">Uncharacterized protein</fullName>
    </submittedName>
</protein>
<organism evidence="1 2">
    <name type="scientific">Hungatella hathewayi</name>
    <dbReference type="NCBI Taxonomy" id="154046"/>
    <lineage>
        <taxon>Bacteria</taxon>
        <taxon>Bacillati</taxon>
        <taxon>Bacillota</taxon>
        <taxon>Clostridia</taxon>
        <taxon>Lachnospirales</taxon>
        <taxon>Lachnospiraceae</taxon>
        <taxon>Hungatella</taxon>
    </lineage>
</organism>
<dbReference type="EMBL" id="CYZE01000011">
    <property type="protein sequence ID" value="CUO73920.1"/>
    <property type="molecule type" value="Genomic_DNA"/>
</dbReference>
<proteinExistence type="predicted"/>
<evidence type="ECO:0000313" key="1">
    <source>
        <dbReference type="EMBL" id="CUO73920.1"/>
    </source>
</evidence>